<dbReference type="NCBIfam" id="TIGR02278">
    <property type="entry name" value="PaaN-DH"/>
    <property type="match status" value="1"/>
</dbReference>
<feature type="domain" description="Aldehyde dehydrogenase" evidence="2">
    <location>
        <begin position="12"/>
        <end position="500"/>
    </location>
</feature>
<dbReference type="InterPro" id="IPR015590">
    <property type="entry name" value="Aldehyde_DH_dom"/>
</dbReference>
<dbReference type="Pfam" id="PF01575">
    <property type="entry name" value="MaoC_dehydratas"/>
    <property type="match status" value="1"/>
</dbReference>
<dbReference type="Pfam" id="PF00171">
    <property type="entry name" value="Aldedh"/>
    <property type="match status" value="1"/>
</dbReference>
<proteinExistence type="predicted"/>
<dbReference type="SUPFAM" id="SSF53720">
    <property type="entry name" value="ALDH-like"/>
    <property type="match status" value="1"/>
</dbReference>
<sequence>MKKLQNYAHGQWVEGTGDGKTLYNSITGEPIAAATSEGLDFGEMMDYGRRVGGPALRKMTFHERGLMLKALAMHLMKKKKDFYKLSWATGATKPDSWFDIDGGFGNLFANASLRRQFPNESYYVDGEMHNFSQSGQFVGHHIMVPKEGVAIHINAFNFPVWGMLEKCAVNWFAGVPAIVKPATLTSYLTEAVVREIIDSKILPEGALQLIAGSARGIIDHVESQDIVTFTGSASTGKMLKSNPRLIEEAVPFNMEADSLNASVLGEDAAPGTPEFDIFVKEVRKEMTVKAGQKCTAIRRAIVPEKYVDDVRKALTEQLQKTTVGDPNIDGTRMGALAGQEQRTEVREKVNQLLAEQELAYGSLETAELNGADYEKGAFLSPILMVNSDPFNKKACHDVEAFGPVATILPYKNNDEAIKLTRMGKGSLVTSIATADDKTARDFTLGTAAYNGRIMILNRDCAKESTGHGAPLPLLVHGGPGRAGGGEEMGGKRGVFHYMQRTAIQGSPTTLTEVTNQYQYGAKHKDPGKHVFQKHFEELEVGETVFTHKHTVTETDITNFANVSGDNFYAHMDRTSLDGTIFEDRVAHGYFILSKAAGLFVDPKKGPVLLNYGIDNCRFTKPVYPGMTIGVRFTVQEKIENDKLGDENVAKGIVKFMVDIYDEEDETVGLATILTMVKKLDQSAAEQAAKEAENEE</sequence>
<dbReference type="EMBL" id="WACR01000001">
    <property type="protein sequence ID" value="KAB1066269.1"/>
    <property type="molecule type" value="Genomic_DNA"/>
</dbReference>
<reference evidence="4 5" key="1">
    <citation type="submission" date="2019-09" db="EMBL/GenBank/DDBJ databases">
        <title>Genomes of Cryomorphaceae.</title>
        <authorList>
            <person name="Bowman J.P."/>
        </authorList>
    </citation>
    <scope>NUCLEOTIDE SEQUENCE [LARGE SCALE GENOMIC DNA]</scope>
    <source>
        <strain evidence="4 5">KCTC 52047</strain>
    </source>
</reference>
<dbReference type="InterPro" id="IPR016161">
    <property type="entry name" value="Ald_DH/histidinol_DH"/>
</dbReference>
<comment type="caution">
    <text evidence="4">The sequence shown here is derived from an EMBL/GenBank/DDBJ whole genome shotgun (WGS) entry which is preliminary data.</text>
</comment>
<dbReference type="Proteomes" id="UP000435357">
    <property type="component" value="Unassembled WGS sequence"/>
</dbReference>
<keyword evidence="1" id="KW-0560">Oxidoreductase</keyword>
<protein>
    <submittedName>
        <fullName evidence="4">Phenylacetic acid degradation bifunctional protein PaaZ</fullName>
    </submittedName>
</protein>
<feature type="domain" description="MaoC-like" evidence="3">
    <location>
        <begin position="541"/>
        <end position="649"/>
    </location>
</feature>
<evidence type="ECO:0000256" key="1">
    <source>
        <dbReference type="ARBA" id="ARBA00023002"/>
    </source>
</evidence>
<dbReference type="OrthoDB" id="9801625at2"/>
<dbReference type="RefSeq" id="WP_151166257.1">
    <property type="nucleotide sequence ID" value="NZ_WACR01000001.1"/>
</dbReference>
<accession>A0A6N6MBA5</accession>
<keyword evidence="5" id="KW-1185">Reference proteome</keyword>
<dbReference type="PANTHER" id="PTHR43111">
    <property type="entry name" value="ALDEHYDE DEHYDROGENASE B-RELATED"/>
    <property type="match status" value="1"/>
</dbReference>
<dbReference type="Gene3D" id="3.40.605.10">
    <property type="entry name" value="Aldehyde Dehydrogenase, Chain A, domain 1"/>
    <property type="match status" value="1"/>
</dbReference>
<dbReference type="AlphaFoldDB" id="A0A6N6MBA5"/>
<organism evidence="4 5">
    <name type="scientific">Salibacter halophilus</name>
    <dbReference type="NCBI Taxonomy" id="1803916"/>
    <lineage>
        <taxon>Bacteria</taxon>
        <taxon>Pseudomonadati</taxon>
        <taxon>Bacteroidota</taxon>
        <taxon>Flavobacteriia</taxon>
        <taxon>Flavobacteriales</taxon>
        <taxon>Salibacteraceae</taxon>
        <taxon>Salibacter</taxon>
    </lineage>
</organism>
<dbReference type="InterPro" id="IPR016163">
    <property type="entry name" value="Ald_DH_C"/>
</dbReference>
<dbReference type="InterPro" id="IPR011966">
    <property type="entry name" value="PaaN-DH"/>
</dbReference>
<dbReference type="GO" id="GO:0016620">
    <property type="term" value="F:oxidoreductase activity, acting on the aldehyde or oxo group of donors, NAD or NADP as acceptor"/>
    <property type="evidence" value="ECO:0007669"/>
    <property type="project" value="InterPro"/>
</dbReference>
<evidence type="ECO:0000313" key="5">
    <source>
        <dbReference type="Proteomes" id="UP000435357"/>
    </source>
</evidence>
<evidence type="ECO:0000259" key="3">
    <source>
        <dbReference type="Pfam" id="PF01575"/>
    </source>
</evidence>
<dbReference type="InterPro" id="IPR002539">
    <property type="entry name" value="MaoC-like_dom"/>
</dbReference>
<dbReference type="SUPFAM" id="SSF54637">
    <property type="entry name" value="Thioesterase/thiol ester dehydrase-isomerase"/>
    <property type="match status" value="1"/>
</dbReference>
<dbReference type="NCBIfam" id="NF008868">
    <property type="entry name" value="PRK11903.1"/>
    <property type="match status" value="1"/>
</dbReference>
<dbReference type="InterPro" id="IPR029069">
    <property type="entry name" value="HotDog_dom_sf"/>
</dbReference>
<evidence type="ECO:0000259" key="2">
    <source>
        <dbReference type="Pfam" id="PF00171"/>
    </source>
</evidence>
<dbReference type="CDD" id="cd07128">
    <property type="entry name" value="ALDH_MaoC-N"/>
    <property type="match status" value="1"/>
</dbReference>
<dbReference type="Gene3D" id="3.40.309.10">
    <property type="entry name" value="Aldehyde Dehydrogenase, Chain A, domain 2"/>
    <property type="match status" value="1"/>
</dbReference>
<dbReference type="Gene3D" id="3.10.129.10">
    <property type="entry name" value="Hotdog Thioesterase"/>
    <property type="match status" value="1"/>
</dbReference>
<name>A0A6N6MBA5_9FLAO</name>
<gene>
    <name evidence="4" type="primary">paaZ</name>
    <name evidence="4" type="ORF">F3059_01980</name>
</gene>
<evidence type="ECO:0000313" key="4">
    <source>
        <dbReference type="EMBL" id="KAB1066269.1"/>
    </source>
</evidence>
<dbReference type="InterPro" id="IPR016162">
    <property type="entry name" value="Ald_DH_N"/>
</dbReference>
<dbReference type="PANTHER" id="PTHR43111:SF1">
    <property type="entry name" value="ALDEHYDE DEHYDROGENASE B-RELATED"/>
    <property type="match status" value="1"/>
</dbReference>